<dbReference type="Proteomes" id="UP000661012">
    <property type="component" value="Unassembled WGS sequence"/>
</dbReference>
<sequence>MNDETLIATLGRCWAFPPQFSAQSGVKMAAGNDAVFQSLQILFSTQPGERIMRESWGAGMNDFLFENVTDALLAKIQTRIEETILRYESRVVLKEVVIQPVANEASRLQIAISVYLSGSDITGVINGTLDLNESQTLRLL</sequence>
<comment type="caution">
    <text evidence="3">The sequence shown here is derived from an EMBL/GenBank/DDBJ whole genome shotgun (WGS) entry which is preliminary data.</text>
</comment>
<keyword evidence="5" id="KW-1185">Reference proteome</keyword>
<dbReference type="OrthoDB" id="9802846at2"/>
<dbReference type="Proteomes" id="UP000306393">
    <property type="component" value="Unassembled WGS sequence"/>
</dbReference>
<evidence type="ECO:0000313" key="5">
    <source>
        <dbReference type="Proteomes" id="UP000661012"/>
    </source>
</evidence>
<dbReference type="RefSeq" id="WP_137270123.1">
    <property type="nucleotide sequence ID" value="NZ_JACYMQ010000020.1"/>
</dbReference>
<evidence type="ECO:0000313" key="2">
    <source>
        <dbReference type="EMBL" id="MBD8109117.1"/>
    </source>
</evidence>
<evidence type="ECO:0000313" key="3">
    <source>
        <dbReference type="EMBL" id="TKJ83636.1"/>
    </source>
</evidence>
<protein>
    <submittedName>
        <fullName evidence="2">GPW/gp25 family protein</fullName>
    </submittedName>
    <submittedName>
        <fullName evidence="3">Phage baseplate protein</fullName>
    </submittedName>
</protein>
<dbReference type="Pfam" id="PF04965">
    <property type="entry name" value="GPW_gp25"/>
    <property type="match status" value="1"/>
</dbReference>
<name>A0A4U3EUX3_9GAMM</name>
<dbReference type="EMBL" id="JACYNN010000034">
    <property type="protein sequence ID" value="MBD8109117.1"/>
    <property type="molecule type" value="Genomic_DNA"/>
</dbReference>
<gene>
    <name evidence="3" type="ORF">EpCFBP13511_22475</name>
    <name evidence="2" type="ORF">IFT93_22400</name>
</gene>
<accession>A0A4U3EUX3</accession>
<dbReference type="AlphaFoldDB" id="A0A4U3EUX3"/>
<dbReference type="EMBL" id="QGAC01000035">
    <property type="protein sequence ID" value="TKJ83636.1"/>
    <property type="molecule type" value="Genomic_DNA"/>
</dbReference>
<proteinExistence type="predicted"/>
<evidence type="ECO:0000259" key="1">
    <source>
        <dbReference type="Pfam" id="PF04965"/>
    </source>
</evidence>
<reference evidence="2 5" key="2">
    <citation type="journal article" date="2020" name="FEMS Microbiol. Ecol.">
        <title>Temporal dynamics of bacterial communities during seed development and maturation.</title>
        <authorList>
            <person name="Chesneau G."/>
            <person name="Torres-Cortes G."/>
            <person name="Briand M."/>
            <person name="Darrasse A."/>
            <person name="Preveaux A."/>
            <person name="Marais C."/>
            <person name="Jacques M.A."/>
            <person name="Shade A."/>
            <person name="Barret M."/>
        </authorList>
    </citation>
    <scope>NUCLEOTIDE SEQUENCE [LARGE SCALE GENOMIC DNA]</scope>
    <source>
        <strain evidence="2 5">CFBP13732</strain>
    </source>
</reference>
<dbReference type="InterPro" id="IPR007048">
    <property type="entry name" value="IraD/Gp25-like"/>
</dbReference>
<feature type="domain" description="IraD/Gp25-like" evidence="1">
    <location>
        <begin position="31"/>
        <end position="116"/>
    </location>
</feature>
<organism evidence="3 4">
    <name type="scientific">Erwinia persicina</name>
    <dbReference type="NCBI Taxonomy" id="55211"/>
    <lineage>
        <taxon>Bacteria</taxon>
        <taxon>Pseudomonadati</taxon>
        <taxon>Pseudomonadota</taxon>
        <taxon>Gammaproteobacteria</taxon>
        <taxon>Enterobacterales</taxon>
        <taxon>Erwiniaceae</taxon>
        <taxon>Erwinia</taxon>
    </lineage>
</organism>
<dbReference type="SUPFAM" id="SSF160719">
    <property type="entry name" value="gpW/gp25-like"/>
    <property type="match status" value="1"/>
</dbReference>
<reference evidence="3 4" key="1">
    <citation type="journal article" date="2019" name="Sci. Rep.">
        <title>Differences in resource use lead to coexistence of seed-transmitted microbial populations.</title>
        <authorList>
            <person name="Torres-Cortes G."/>
            <person name="Garcia B.J."/>
            <person name="Compant S."/>
            <person name="Rezki S."/>
            <person name="Jones P."/>
            <person name="Preveaux A."/>
            <person name="Briand M."/>
            <person name="Roulet A."/>
            <person name="Bouchez O."/>
            <person name="Jacobson D."/>
            <person name="Barret M."/>
        </authorList>
    </citation>
    <scope>NUCLEOTIDE SEQUENCE [LARGE SCALE GENOMIC DNA]</scope>
    <source>
        <strain evidence="3 4">CFBP13511</strain>
    </source>
</reference>
<evidence type="ECO:0000313" key="4">
    <source>
        <dbReference type="Proteomes" id="UP000306393"/>
    </source>
</evidence>
<dbReference type="Gene3D" id="3.10.450.40">
    <property type="match status" value="1"/>
</dbReference>